<sequence length="149" mass="15967">MARASEETVGSPITSGDQLAAWLSQQPPDDVSEPFTFTVDADLLLRLAPRRSEHVVCSGGVLVAAAGEISFTHRGKGWEADEITNQSTGYCPAPDSWAAIDTTLTTAGVGHPAGFTHVFVFRQCPHCGRRNIVRDDYFCCALCDGSLPL</sequence>
<proteinExistence type="predicted"/>
<gene>
    <name evidence="1" type="ORF">FH715_11160</name>
</gene>
<dbReference type="OrthoDB" id="189103at2"/>
<comment type="caution">
    <text evidence="1">The sequence shown here is derived from an EMBL/GenBank/DDBJ whole genome shotgun (WGS) entry which is preliminary data.</text>
</comment>
<dbReference type="AlphaFoldDB" id="A0A5C4V6V6"/>
<dbReference type="Proteomes" id="UP000311713">
    <property type="component" value="Unassembled WGS sequence"/>
</dbReference>
<dbReference type="EMBL" id="VDGT01000007">
    <property type="protein sequence ID" value="TNM30759.1"/>
    <property type="molecule type" value="Genomic_DNA"/>
</dbReference>
<keyword evidence="2" id="KW-1185">Reference proteome</keyword>
<reference evidence="1 2" key="1">
    <citation type="submission" date="2019-06" db="EMBL/GenBank/DDBJ databases">
        <title>Draft genome of Streptomyces sedi sp. JCM16909.</title>
        <authorList>
            <person name="Klykleung N."/>
            <person name="Tanasupawat S."/>
            <person name="Kudo T."/>
            <person name="Yuki M."/>
            <person name="Ohkuma M."/>
        </authorList>
    </citation>
    <scope>NUCLEOTIDE SEQUENCE [LARGE SCALE GENOMIC DNA]</scope>
    <source>
        <strain evidence="1 2">JCM 16909</strain>
    </source>
</reference>
<evidence type="ECO:0000313" key="1">
    <source>
        <dbReference type="EMBL" id="TNM30759.1"/>
    </source>
</evidence>
<name>A0A5C4V6V6_9ACTN</name>
<evidence type="ECO:0000313" key="2">
    <source>
        <dbReference type="Proteomes" id="UP000311713"/>
    </source>
</evidence>
<accession>A0A5C4V6V6</accession>
<protein>
    <submittedName>
        <fullName evidence="1">Uncharacterized protein</fullName>
    </submittedName>
</protein>
<organism evidence="1 2">
    <name type="scientific">Streptomyces sedi</name>
    <dbReference type="NCBI Taxonomy" id="555059"/>
    <lineage>
        <taxon>Bacteria</taxon>
        <taxon>Bacillati</taxon>
        <taxon>Actinomycetota</taxon>
        <taxon>Actinomycetes</taxon>
        <taxon>Kitasatosporales</taxon>
        <taxon>Streptomycetaceae</taxon>
        <taxon>Streptomyces</taxon>
    </lineage>
</organism>